<proteinExistence type="predicted"/>
<dbReference type="Pfam" id="PF25017">
    <property type="entry name" value="zf-C2HC_3"/>
    <property type="match status" value="1"/>
</dbReference>
<dbReference type="InterPro" id="IPR019410">
    <property type="entry name" value="Methyltransf_16"/>
</dbReference>
<dbReference type="SUPFAM" id="SSF53335">
    <property type="entry name" value="S-adenosyl-L-methionine-dependent methyltransferases"/>
    <property type="match status" value="1"/>
</dbReference>
<dbReference type="InterPro" id="IPR029063">
    <property type="entry name" value="SAM-dependent_MTases_sf"/>
</dbReference>
<evidence type="ECO:0000313" key="2">
    <source>
        <dbReference type="EMBL" id="GMI27125.1"/>
    </source>
</evidence>
<reference evidence="2 3" key="1">
    <citation type="journal article" date="2023" name="Commun. Biol.">
        <title>Genome analysis of Parmales, the sister group of diatoms, reveals the evolutionary specialization of diatoms from phago-mixotrophs to photoautotrophs.</title>
        <authorList>
            <person name="Ban H."/>
            <person name="Sato S."/>
            <person name="Yoshikawa S."/>
            <person name="Yamada K."/>
            <person name="Nakamura Y."/>
            <person name="Ichinomiya M."/>
            <person name="Sato N."/>
            <person name="Blanc-Mathieu R."/>
            <person name="Endo H."/>
            <person name="Kuwata A."/>
            <person name="Ogata H."/>
        </authorList>
    </citation>
    <scope>NUCLEOTIDE SEQUENCE [LARGE SCALE GENOMIC DNA]</scope>
</reference>
<protein>
    <recommendedName>
        <fullName evidence="1">C2HC zinc finger plants domain-containing protein</fullName>
    </recommendedName>
</protein>
<dbReference type="Proteomes" id="UP001165060">
    <property type="component" value="Unassembled WGS sequence"/>
</dbReference>
<dbReference type="Pfam" id="PF10294">
    <property type="entry name" value="Methyltransf_16"/>
    <property type="match status" value="1"/>
</dbReference>
<dbReference type="InterPro" id="IPR056971">
    <property type="entry name" value="Znf-C2HC_3"/>
</dbReference>
<dbReference type="EMBL" id="BRYB01000295">
    <property type="protein sequence ID" value="GMI27125.1"/>
    <property type="molecule type" value="Genomic_DNA"/>
</dbReference>
<dbReference type="PANTHER" id="PTHR14614">
    <property type="entry name" value="HEPATOCELLULAR CARCINOMA-ASSOCIATED ANTIGEN"/>
    <property type="match status" value="1"/>
</dbReference>
<comment type="caution">
    <text evidence="2">The sequence shown here is derived from an EMBL/GenBank/DDBJ whole genome shotgun (WGS) entry which is preliminary data.</text>
</comment>
<dbReference type="Gene3D" id="3.40.50.150">
    <property type="entry name" value="Vaccinia Virus protein VP39"/>
    <property type="match status" value="1"/>
</dbReference>
<evidence type="ECO:0000259" key="1">
    <source>
        <dbReference type="Pfam" id="PF25017"/>
    </source>
</evidence>
<organism evidence="2 3">
    <name type="scientific">Tetraparma gracilis</name>
    <dbReference type="NCBI Taxonomy" id="2962635"/>
    <lineage>
        <taxon>Eukaryota</taxon>
        <taxon>Sar</taxon>
        <taxon>Stramenopiles</taxon>
        <taxon>Ochrophyta</taxon>
        <taxon>Bolidophyceae</taxon>
        <taxon>Parmales</taxon>
        <taxon>Triparmaceae</taxon>
        <taxon>Tetraparma</taxon>
    </lineage>
</organism>
<sequence>MSFLCPACGDTVASSRRAQHEELWCSALGDSGEEQEHLEASSSGPGAAASRLLDLNTRARSVTSATLSSGLRLSFLEVSVFASGTATGGALWASSLLLAEWALRHAGGGGAVLELGCGACPAAGIAAASRGAPTVMTDRGGVVELAEANLRRNLAAVEAAAGGPLAREVFDTAVFEWGGEIPARVLALGPLDCVLVGDCIFSERTHALLLDALARLLLGGARRAVLAYQRRSQPLEAAFFRLAEERHGLRAELVTDAASLKALLGGRGEGLELVALRLK</sequence>
<evidence type="ECO:0000313" key="3">
    <source>
        <dbReference type="Proteomes" id="UP001165060"/>
    </source>
</evidence>
<keyword evidence="3" id="KW-1185">Reference proteome</keyword>
<accession>A0ABQ6MII0</accession>
<gene>
    <name evidence="2" type="ORF">TeGR_g7768</name>
</gene>
<feature type="domain" description="C2HC zinc finger plants" evidence="1">
    <location>
        <begin position="2"/>
        <end position="26"/>
    </location>
</feature>
<name>A0ABQ6MII0_9STRA</name>